<accession>A0A4S4LCF1</accession>
<dbReference type="Pfam" id="PF24845">
    <property type="entry name" value="DUF7721"/>
    <property type="match status" value="1"/>
</dbReference>
<dbReference type="Proteomes" id="UP000308199">
    <property type="component" value="Unassembled WGS sequence"/>
</dbReference>
<gene>
    <name evidence="3" type="ORF">EW145_g3444</name>
</gene>
<dbReference type="InterPro" id="IPR056138">
    <property type="entry name" value="DUF7721"/>
</dbReference>
<dbReference type="EMBL" id="SGPK01000147">
    <property type="protein sequence ID" value="THH07350.1"/>
    <property type="molecule type" value="Genomic_DNA"/>
</dbReference>
<protein>
    <recommendedName>
        <fullName evidence="2">DUF7721 domain-containing protein</fullName>
    </recommendedName>
</protein>
<feature type="region of interest" description="Disordered" evidence="1">
    <location>
        <begin position="15"/>
        <end position="54"/>
    </location>
</feature>
<sequence length="218" mass="22815">MHVHQDSFMNLAKKGYEAYSESQENVSQTGGRQYDRPAQEQQHHNYDSGHSNSAELEVDGDYAVEHAARHGSGDSSLFSSAMDFLKSNSGAKHETINEEEVTSAHNVAYQQGSGSNLSTGSLGSAAAMQAFKLFTSGQSQKSEGADTKSHLVSLAMSEASKLFDKSGGAASGGGKQEVVNSAAMTVMKLLVQSKMSSTMGGSNSGGLSGLMSLASKFA</sequence>
<dbReference type="OrthoDB" id="2290255at2759"/>
<feature type="domain" description="DUF7721" evidence="2">
    <location>
        <begin position="59"/>
        <end position="138"/>
    </location>
</feature>
<name>A0A4S4LCF1_9AGAM</name>
<organism evidence="3 4">
    <name type="scientific">Phellinidium pouzarii</name>
    <dbReference type="NCBI Taxonomy" id="167371"/>
    <lineage>
        <taxon>Eukaryota</taxon>
        <taxon>Fungi</taxon>
        <taxon>Dikarya</taxon>
        <taxon>Basidiomycota</taxon>
        <taxon>Agaricomycotina</taxon>
        <taxon>Agaricomycetes</taxon>
        <taxon>Hymenochaetales</taxon>
        <taxon>Hymenochaetaceae</taxon>
        <taxon>Phellinidium</taxon>
    </lineage>
</organism>
<comment type="caution">
    <text evidence="3">The sequence shown here is derived from an EMBL/GenBank/DDBJ whole genome shotgun (WGS) entry which is preliminary data.</text>
</comment>
<dbReference type="AlphaFoldDB" id="A0A4S4LCF1"/>
<evidence type="ECO:0000313" key="4">
    <source>
        <dbReference type="Proteomes" id="UP000308199"/>
    </source>
</evidence>
<feature type="compositionally biased region" description="Basic and acidic residues" evidence="1">
    <location>
        <begin position="33"/>
        <end position="47"/>
    </location>
</feature>
<evidence type="ECO:0000313" key="3">
    <source>
        <dbReference type="EMBL" id="THH07350.1"/>
    </source>
</evidence>
<evidence type="ECO:0000259" key="2">
    <source>
        <dbReference type="Pfam" id="PF24845"/>
    </source>
</evidence>
<proteinExistence type="predicted"/>
<feature type="compositionally biased region" description="Polar residues" evidence="1">
    <location>
        <begin position="20"/>
        <end position="31"/>
    </location>
</feature>
<keyword evidence="4" id="KW-1185">Reference proteome</keyword>
<dbReference type="PANTHER" id="PTHR39477:SF1">
    <property type="entry name" value="BETA-FLANKING PROTEIN"/>
    <property type="match status" value="1"/>
</dbReference>
<dbReference type="PANTHER" id="PTHR39477">
    <property type="entry name" value="CHROMOSOME 8, WHOLE GENOME SHOTGUN SEQUENCE"/>
    <property type="match status" value="1"/>
</dbReference>
<evidence type="ECO:0000256" key="1">
    <source>
        <dbReference type="SAM" id="MobiDB-lite"/>
    </source>
</evidence>
<reference evidence="3 4" key="1">
    <citation type="submission" date="2019-02" db="EMBL/GenBank/DDBJ databases">
        <title>Genome sequencing of the rare red list fungi Phellinidium pouzarii.</title>
        <authorList>
            <person name="Buettner E."/>
            <person name="Kellner H."/>
        </authorList>
    </citation>
    <scope>NUCLEOTIDE SEQUENCE [LARGE SCALE GENOMIC DNA]</scope>
    <source>
        <strain evidence="3 4">DSM 108285</strain>
    </source>
</reference>